<dbReference type="EMBL" id="MT496849">
    <property type="protein sequence ID" value="QKS69589.1"/>
    <property type="molecule type" value="Genomic_DNA"/>
</dbReference>
<proteinExistence type="predicted"/>
<dbReference type="SUPFAM" id="SSF52540">
    <property type="entry name" value="P-loop containing nucleoside triphosphate hydrolases"/>
    <property type="match status" value="1"/>
</dbReference>
<reference evidence="1" key="1">
    <citation type="journal article" date="2021" name="Virus Evol.">
        <title>The discovery, distribution and diversity of DNA viruses associated with Drosophila melanogaster in Europe.</title>
        <authorList>
            <person name="Wallace M.A."/>
            <person name="Coffman K.A."/>
            <person name="Gilbert C."/>
            <person name="Ravindran S."/>
            <person name="Albery G.F."/>
            <person name="Abbott J."/>
            <person name="Argyridou E."/>
            <person name="Bellosta P."/>
            <person name="Betancourt A.J."/>
            <person name="Colinet H."/>
            <person name="Eric K."/>
            <person name="Glaser-Schmitt A."/>
            <person name="Grath S."/>
            <person name="Jelic M."/>
            <person name="Kankare M."/>
            <person name="Kozeretska I."/>
            <person name="Loeschcke V."/>
            <person name="Montchamp-Moreau C."/>
            <person name="Ometto L."/>
            <person name="Onder B.S."/>
            <person name="Orengo D.J."/>
            <person name="Parsch J."/>
            <person name="Pascual M."/>
            <person name="Patenkovic A."/>
            <person name="Puerma E."/>
            <person name="Ritchie M.G."/>
            <person name="Rota-Stabelli O."/>
            <person name="Schou M.F."/>
            <person name="Serga S.V."/>
            <person name="Stamenkovic-Radak M."/>
            <person name="Tanaskovic M."/>
            <person name="Veselinovic M.S."/>
            <person name="Vieira J."/>
            <person name="Vieira C.P."/>
            <person name="Kapun M."/>
            <person name="Flatt T."/>
            <person name="Gonzalez J."/>
            <person name="Staubach F."/>
            <person name="Obbard D.J."/>
        </authorList>
    </citation>
    <scope>NUCLEOTIDE SEQUENCE</scope>
    <source>
        <strain evidence="1">AV-3/DK/Kar/16/4/Pool</strain>
    </source>
</reference>
<name>A0A7D4VS28_9VIRU</name>
<dbReference type="InterPro" id="IPR027417">
    <property type="entry name" value="P-loop_NTPase"/>
</dbReference>
<organism evidence="1 2">
    <name type="scientific">Drosophila-associated adintovirus 3</name>
    <dbReference type="NCBI Taxonomy" id="2744818"/>
    <lineage>
        <taxon>Viruses</taxon>
        <taxon>Varidnaviria</taxon>
        <taxon>Bamfordvirae</taxon>
        <taxon>Preplasmiviricota</taxon>
        <taxon>Polisuviricotina</taxon>
        <taxon>Polintoviricetes</taxon>
        <taxon>Orthopolintovirales</taxon>
        <taxon>Adintoviridae</taxon>
    </lineage>
</organism>
<protein>
    <submittedName>
        <fullName evidence="1">FtsK-like protein</fullName>
    </submittedName>
</protein>
<dbReference type="Proteomes" id="UP001227828">
    <property type="component" value="Segment"/>
</dbReference>
<accession>A0A7D4VS28</accession>
<sequence length="258" mass="29440">MNSKRNVKLPSLTVLDPKKVKDQRVLAMSMVGGSVKRAVVHEQLSKANVVETVEIPEPEVFYPCPNYEERNCILVFGKSGSGKSYWTKNFLKLYNKVCPENRVCIFSVKSQEEDGIYDEIKNTEFFDVSDPEDVPEVISDLENAICVFDDTEALEGKSAKAIKALQKLILTVGRSKKISIVSINHNIFNSLQSKYLILEADTIVFFPQLNKFETKRYLEQKEHLPKEIVERILDLNSRAVVFFRNQSCVMCDGEMFLV</sequence>
<evidence type="ECO:0000313" key="1">
    <source>
        <dbReference type="EMBL" id="QKS69589.1"/>
    </source>
</evidence>
<dbReference type="Gene3D" id="3.40.50.300">
    <property type="entry name" value="P-loop containing nucleotide triphosphate hydrolases"/>
    <property type="match status" value="1"/>
</dbReference>
<evidence type="ECO:0000313" key="2">
    <source>
        <dbReference type="Proteomes" id="UP001227828"/>
    </source>
</evidence>